<sequence length="1177" mass="124643">MVLASNDVGTVDAIPVAPDTVEDSETASAEGWEPLTEGIKPVEEAVAVEDETEKGTKDATEETDIEEVAKQPLEAHALESTTTLDTIATEDIATAENSEPIPVKEGEAVPAIFAPEFGLAETGSSAPEAAQQGLVQDAEETSTAAPDITEEAVEPLTEGDKAKEPLVEDIKQKEVVTPVEEAESELAESTPVNAEIEETGIPEVQAVEAVAIEPESEVKSTVPEPTPIEDLQVAKDAQENVSDNTASAVVPDVVDPIPAAPDTVGQIVKPPVGAEESLNIKQEEVTVPVEETKTELTEPVPIVDTISPKAGDATLNKEDPMAQPVDAETTQVQNEAVKEDLLPSVPVSEDQPQTSDTSLDDTPIEGGRLVPVSETAEASISSDSQVPDGSTAETTAATEESAVDATTDEKIVPMGTEGVADTPVVDIPERKEKTEEKVPIEETVEVKDSIKDEVDTAGENVVTAGDDGEDEAEEAEEPVVVPRRARALTIVNVTVEQEVHIHDLDPHAPAHAQDNIDSAINEAEDVEKAEEGKEVEAENVDLDIKAETVAGVAQVEEQQEAVTEAKKASRVATDDAASSHLDIGRTTEIERPKSPWTPSYSVTSQGPGIAAEEEIPEIEQLSSTAQTEEVSSAGTEVPVVNVVIPETAEGEADTKKEELQRPKSPWTPSYSVLQQGSPVPVMKELEETAEAAPEEKQELEPVTESAEGPARPKSPWTPSYSVSRQGSPALPVSDLPTAPVSDFIAAINGTPDEAAIDETVAEAGVDAERPATPEVRVSEPEEAAVLPTSEVEQASESVTQIEEEHPKSPWTQSYSVSRQGSPQPPVPELPVETSDVQPPTEGKEQTVEEGQADTDPQVKEAIVAQVEPVQSEEQAEEAESANISDVSTIQVGEQTKTAPPALKIPEVPTVPEAESKSPWTPSYSVTTQGPDTESEEVEAATKGAQETIKLVAATQEEPAATSSNSLTVDTNATATPDRPRSPWTPSYSVMRQGSGVVDESNDETELDQLEKLPEPVDKHGDKSSMQEANATETVTVQPPAEGDKPEEEKNTEAFPSGQDDQRSLTSLDTVTKDDQPLPSPTGRSRLESTASSLIFPGGWFSKAPLGRTSLDNAKGEFASKPTSPVETMPEVEESVTTPTKSQPKETGTEAAAGEAEEATSPTSTTSSEKRSKWCTIM</sequence>
<dbReference type="Proteomes" id="UP000017559">
    <property type="component" value="Unassembled WGS sequence"/>
</dbReference>
<evidence type="ECO:0000256" key="1">
    <source>
        <dbReference type="SAM" id="MobiDB-lite"/>
    </source>
</evidence>
<dbReference type="HOGENOM" id="CLU_273427_0_0_1"/>
<feature type="compositionally biased region" description="Basic and acidic residues" evidence="1">
    <location>
        <begin position="1008"/>
        <end position="1024"/>
    </location>
</feature>
<feature type="compositionally biased region" description="Basic and acidic residues" evidence="1">
    <location>
        <begin position="652"/>
        <end position="661"/>
    </location>
</feature>
<dbReference type="KEGG" id="mrr:Moror_13137"/>
<protein>
    <submittedName>
        <fullName evidence="2">Uncharacterized protein</fullName>
    </submittedName>
</protein>
<feature type="compositionally biased region" description="Polar residues" evidence="1">
    <location>
        <begin position="1025"/>
        <end position="1036"/>
    </location>
</feature>
<reference evidence="2 3" key="1">
    <citation type="journal article" date="2014" name="BMC Genomics">
        <title>Genome and secretome analysis of the hemibiotrophic fungal pathogen, Moniliophthora roreri, which causes frosty pod rot disease of cacao: mechanisms of the biotrophic and necrotrophic phases.</title>
        <authorList>
            <person name="Meinhardt L.W."/>
            <person name="Costa G.G.L."/>
            <person name="Thomazella D.P.T."/>
            <person name="Teixeira P.J.P.L."/>
            <person name="Carazzolle M.F."/>
            <person name="Schuster S.C."/>
            <person name="Carlson J.E."/>
            <person name="Guiltinan M.J."/>
            <person name="Mieczkowski P."/>
            <person name="Farmer A."/>
            <person name="Ramaraj T."/>
            <person name="Crozier J."/>
            <person name="Davis R.E."/>
            <person name="Shao J."/>
            <person name="Melnick R.L."/>
            <person name="Pereira G.A.G."/>
            <person name="Bailey B.A."/>
        </authorList>
    </citation>
    <scope>NUCLEOTIDE SEQUENCE [LARGE SCALE GENOMIC DNA]</scope>
    <source>
        <strain evidence="2 3">MCA 2997</strain>
    </source>
</reference>
<name>V2WQ86_MONRO</name>
<feature type="compositionally biased region" description="Basic and acidic residues" evidence="1">
    <location>
        <begin position="582"/>
        <end position="593"/>
    </location>
</feature>
<feature type="region of interest" description="Disordered" evidence="1">
    <location>
        <begin position="564"/>
        <end position="736"/>
    </location>
</feature>
<dbReference type="AlphaFoldDB" id="V2WQ86"/>
<gene>
    <name evidence="2" type="ORF">Moror_13137</name>
</gene>
<feature type="compositionally biased region" description="Low complexity" evidence="1">
    <location>
        <begin position="1148"/>
        <end position="1166"/>
    </location>
</feature>
<dbReference type="STRING" id="1381753.V2WQ86"/>
<feature type="compositionally biased region" description="Low complexity" evidence="1">
    <location>
        <begin position="390"/>
        <end position="405"/>
    </location>
</feature>
<feature type="compositionally biased region" description="Polar residues" evidence="1">
    <location>
        <begin position="716"/>
        <end position="726"/>
    </location>
</feature>
<feature type="compositionally biased region" description="Polar residues" evidence="1">
    <location>
        <begin position="666"/>
        <end position="677"/>
    </location>
</feature>
<feature type="compositionally biased region" description="Polar residues" evidence="1">
    <location>
        <begin position="960"/>
        <end position="974"/>
    </location>
</feature>
<evidence type="ECO:0000313" key="3">
    <source>
        <dbReference type="Proteomes" id="UP000017559"/>
    </source>
</evidence>
<dbReference type="OrthoDB" id="2804751at2759"/>
<proteinExistence type="predicted"/>
<feature type="region of interest" description="Disordered" evidence="1">
    <location>
        <begin position="119"/>
        <end position="169"/>
    </location>
</feature>
<feature type="compositionally biased region" description="Polar residues" evidence="1">
    <location>
        <begin position="596"/>
        <end position="605"/>
    </location>
</feature>
<feature type="compositionally biased region" description="Polar residues" evidence="1">
    <location>
        <begin position="917"/>
        <end position="931"/>
    </location>
</feature>
<feature type="compositionally biased region" description="Polar residues" evidence="1">
    <location>
        <begin position="376"/>
        <end position="388"/>
    </location>
</feature>
<feature type="compositionally biased region" description="Basic and acidic residues" evidence="1">
    <location>
        <begin position="1041"/>
        <end position="1051"/>
    </location>
</feature>
<feature type="compositionally biased region" description="Polar residues" evidence="1">
    <location>
        <begin position="882"/>
        <end position="897"/>
    </location>
</feature>
<comment type="caution">
    <text evidence="2">The sequence shown here is derived from an EMBL/GenBank/DDBJ whole genome shotgun (WGS) entry which is preliminary data.</text>
</comment>
<feature type="compositionally biased region" description="Basic and acidic residues" evidence="1">
    <location>
        <begin position="158"/>
        <end position="169"/>
    </location>
</feature>
<evidence type="ECO:0000313" key="2">
    <source>
        <dbReference type="EMBL" id="ESK89018.1"/>
    </source>
</evidence>
<organism evidence="2 3">
    <name type="scientific">Moniliophthora roreri (strain MCA 2997)</name>
    <name type="common">Cocoa frosty pod rot fungus</name>
    <name type="synonym">Crinipellis roreri</name>
    <dbReference type="NCBI Taxonomy" id="1381753"/>
    <lineage>
        <taxon>Eukaryota</taxon>
        <taxon>Fungi</taxon>
        <taxon>Dikarya</taxon>
        <taxon>Basidiomycota</taxon>
        <taxon>Agaricomycotina</taxon>
        <taxon>Agaricomycetes</taxon>
        <taxon>Agaricomycetidae</taxon>
        <taxon>Agaricales</taxon>
        <taxon>Marasmiineae</taxon>
        <taxon>Marasmiaceae</taxon>
        <taxon>Moniliophthora</taxon>
    </lineage>
</organism>
<feature type="compositionally biased region" description="Polar residues" evidence="1">
    <location>
        <begin position="790"/>
        <end position="800"/>
    </location>
</feature>
<accession>V2WQ86</accession>
<feature type="region of interest" description="Disordered" evidence="1">
    <location>
        <begin position="289"/>
        <end position="478"/>
    </location>
</feature>
<dbReference type="EMBL" id="AWSO01000596">
    <property type="protein sequence ID" value="ESK89018.1"/>
    <property type="molecule type" value="Genomic_DNA"/>
</dbReference>
<feature type="compositionally biased region" description="Basic and acidic residues" evidence="1">
    <location>
        <begin position="766"/>
        <end position="779"/>
    </location>
</feature>
<feature type="compositionally biased region" description="Polar residues" evidence="1">
    <location>
        <begin position="809"/>
        <end position="821"/>
    </location>
</feature>
<feature type="compositionally biased region" description="Low complexity" evidence="1">
    <location>
        <begin position="863"/>
        <end position="872"/>
    </location>
</feature>
<feature type="region of interest" description="Disordered" evidence="1">
    <location>
        <begin position="1"/>
        <end position="104"/>
    </location>
</feature>
<feature type="compositionally biased region" description="Acidic residues" evidence="1">
    <location>
        <begin position="466"/>
        <end position="477"/>
    </location>
</feature>
<feature type="compositionally biased region" description="Basic and acidic residues" evidence="1">
    <location>
        <begin position="427"/>
        <end position="454"/>
    </location>
</feature>
<feature type="region of interest" description="Disordered" evidence="1">
    <location>
        <begin position="754"/>
        <end position="1177"/>
    </location>
</feature>
<feature type="compositionally biased region" description="Polar residues" evidence="1">
    <location>
        <begin position="620"/>
        <end position="634"/>
    </location>
</feature>
<keyword evidence="3" id="KW-1185">Reference proteome</keyword>